<keyword evidence="4" id="KW-1185">Reference proteome</keyword>
<evidence type="ECO:0000313" key="3">
    <source>
        <dbReference type="EMBL" id="MFC0211888.1"/>
    </source>
</evidence>
<dbReference type="Pfam" id="PF02615">
    <property type="entry name" value="Ldh_2"/>
    <property type="match status" value="1"/>
</dbReference>
<dbReference type="InterPro" id="IPR003767">
    <property type="entry name" value="Malate/L-lactate_DH-like"/>
</dbReference>
<reference evidence="3 4" key="1">
    <citation type="submission" date="2024-09" db="EMBL/GenBank/DDBJ databases">
        <authorList>
            <person name="Sun Q."/>
            <person name="Mori K."/>
        </authorList>
    </citation>
    <scope>NUCLEOTIDE SEQUENCE [LARGE SCALE GENOMIC DNA]</scope>
    <source>
        <strain evidence="3 4">CCM 7759</strain>
    </source>
</reference>
<comment type="caution">
    <text evidence="3">The sequence shown here is derived from an EMBL/GenBank/DDBJ whole genome shotgun (WGS) entry which is preliminary data.</text>
</comment>
<protein>
    <submittedName>
        <fullName evidence="3">Ldh family oxidoreductase</fullName>
    </submittedName>
</protein>
<dbReference type="SUPFAM" id="SSF89733">
    <property type="entry name" value="L-sulfolactate dehydrogenase-like"/>
    <property type="match status" value="1"/>
</dbReference>
<gene>
    <name evidence="3" type="ORF">ACFFK0_05390</name>
</gene>
<sequence>MGNRTIRIDELKEQAVHILISKGAAADEAEAIVADYLDAELRGRTSHGFISFAVAIASIEKRGRYEVETLEDSFIKIQGNGDNGHIVARKAIDLAAEQLPNQKVIAIGIRDITRFNCPGVIARYGAERGKIALVWEYGGKNYMIPHGGKEAVVGTNPLGIGIPHTDPLFVIDIALSERAIGFVELAKLRQEPIPETWGVDKEGRPTTDPHQLAAVNPLGGYKGFALALAFEILSGALVQVPIGKAGSVSSRGALILLIDPTIFGHSTDSFREQVTSYLQEVVASPAIDPNYPVSYPGQSSEARARELLERGEIQLPGPVIERLSSWYEEARRSSVSE</sequence>
<dbReference type="Gene3D" id="3.30.1370.60">
    <property type="entry name" value="Hypothetical oxidoreductase yiak, domain 2"/>
    <property type="match status" value="1"/>
</dbReference>
<evidence type="ECO:0000256" key="1">
    <source>
        <dbReference type="ARBA" id="ARBA00006056"/>
    </source>
</evidence>
<accession>A0ABV6DGW3</accession>
<comment type="similarity">
    <text evidence="1">Belongs to the LDH2/MDH2 oxidoreductase family.</text>
</comment>
<dbReference type="InterPro" id="IPR043144">
    <property type="entry name" value="Mal/L-sulf/L-lact_DH-like_ah"/>
</dbReference>
<keyword evidence="2" id="KW-0560">Oxidoreductase</keyword>
<dbReference type="Gene3D" id="1.10.1530.10">
    <property type="match status" value="1"/>
</dbReference>
<evidence type="ECO:0000256" key="2">
    <source>
        <dbReference type="ARBA" id="ARBA00023002"/>
    </source>
</evidence>
<dbReference type="RefSeq" id="WP_377468915.1">
    <property type="nucleotide sequence ID" value="NZ_JBHLWN010000024.1"/>
</dbReference>
<dbReference type="InterPro" id="IPR043143">
    <property type="entry name" value="Mal/L-sulf/L-lact_DH-like_NADP"/>
</dbReference>
<organism evidence="3 4">
    <name type="scientific">Paenibacillus chartarius</name>
    <dbReference type="NCBI Taxonomy" id="747481"/>
    <lineage>
        <taxon>Bacteria</taxon>
        <taxon>Bacillati</taxon>
        <taxon>Bacillota</taxon>
        <taxon>Bacilli</taxon>
        <taxon>Bacillales</taxon>
        <taxon>Paenibacillaceae</taxon>
        <taxon>Paenibacillus</taxon>
    </lineage>
</organism>
<name>A0ABV6DGW3_9BACL</name>
<dbReference type="PANTHER" id="PTHR11091:SF0">
    <property type="entry name" value="MALATE DEHYDROGENASE"/>
    <property type="match status" value="1"/>
</dbReference>
<dbReference type="EMBL" id="JBHLWN010000024">
    <property type="protein sequence ID" value="MFC0211888.1"/>
    <property type="molecule type" value="Genomic_DNA"/>
</dbReference>
<dbReference type="InterPro" id="IPR036111">
    <property type="entry name" value="Mal/L-sulfo/L-lacto_DH-like_sf"/>
</dbReference>
<proteinExistence type="inferred from homology"/>
<dbReference type="Proteomes" id="UP001589776">
    <property type="component" value="Unassembled WGS sequence"/>
</dbReference>
<dbReference type="PANTHER" id="PTHR11091">
    <property type="entry name" value="OXIDOREDUCTASE-RELATED"/>
    <property type="match status" value="1"/>
</dbReference>
<evidence type="ECO:0000313" key="4">
    <source>
        <dbReference type="Proteomes" id="UP001589776"/>
    </source>
</evidence>